<dbReference type="EMBL" id="CCBP010000081">
    <property type="protein sequence ID" value="CDO70400.1"/>
    <property type="molecule type" value="Genomic_DNA"/>
</dbReference>
<name>A0A060S7R7_PYCCI</name>
<dbReference type="OrthoDB" id="2977329at2759"/>
<accession>A0A060S7R7</accession>
<evidence type="ECO:0000313" key="3">
    <source>
        <dbReference type="Proteomes" id="UP000029665"/>
    </source>
</evidence>
<dbReference type="Gene3D" id="3.80.10.10">
    <property type="entry name" value="Ribonuclease Inhibitor"/>
    <property type="match status" value="1"/>
</dbReference>
<gene>
    <name evidence="2" type="ORF">BN946_scf184999.g41</name>
</gene>
<dbReference type="OMA" id="NCNDTSH"/>
<protein>
    <submittedName>
        <fullName evidence="2">Uncharacterized protein</fullName>
    </submittedName>
</protein>
<dbReference type="Proteomes" id="UP000029665">
    <property type="component" value="Unassembled WGS sequence"/>
</dbReference>
<feature type="region of interest" description="Disordered" evidence="1">
    <location>
        <begin position="483"/>
        <end position="503"/>
    </location>
</feature>
<sequence length="503" mass="56886">MDNTSTLDCISKEFGISFSEKRHWLDIRRSISRTWQATRKSPRHSRGLLPSQDNSPTNTLSERWRLPFELLEQIIDHLYNVPASLRSCALEKNFVKFVLLIVQNAHLASHVRDLYFEAGGDAFGDLQRQPSTVVRVFALVIAPRLPNVVRLTMKDVPINQDVVEMLSPMFPLLQTLSLFDCWFNSHSNFETLVQHHPQVHTMRCGRLCSLHGADSDSPTSGARSLNLRALKVTEAYSPTPLTMMPWLVSHVHPELFTYTLYRLSQVAKLNQIIAAYASMRHLHVIFYHWRKGDTDEVNESPQVMALTPHHLPNITTLTLDAKLHSLPLVVHLLAQLDPPSFVRLQTVNIIAHIDLPDIERIADDAWAGMDKTLGALPALRAVNFTNSCQDPSHVDEGRASILARLPVLSVPPPPPLREVHQLFPGCVLPFQCLIIDLRSGIAETRRIQCRAKQVQHRSRRALGNDDGRTVQHLQREPFEFRAVLGEEQQRTRGGSAGPAIDEY</sequence>
<dbReference type="HOGENOM" id="CLU_541984_0_0_1"/>
<evidence type="ECO:0000256" key="1">
    <source>
        <dbReference type="SAM" id="MobiDB-lite"/>
    </source>
</evidence>
<proteinExistence type="predicted"/>
<reference evidence="2" key="1">
    <citation type="submission" date="2014-01" db="EMBL/GenBank/DDBJ databases">
        <title>The genome of the white-rot fungus Pycnoporus cinnabarinus: a basidiomycete model with a versatile arsenal for lignocellulosic biomass breakdown.</title>
        <authorList>
            <person name="Levasseur A."/>
            <person name="Lomascolo A."/>
            <person name="Ruiz-Duenas F.J."/>
            <person name="Uzan E."/>
            <person name="Piumi F."/>
            <person name="Kues U."/>
            <person name="Ram A.F.J."/>
            <person name="Murat C."/>
            <person name="Haon M."/>
            <person name="Benoit I."/>
            <person name="Arfi Y."/>
            <person name="Chevret D."/>
            <person name="Drula E."/>
            <person name="Kwon M.J."/>
            <person name="Gouret P."/>
            <person name="Lesage-Meessen L."/>
            <person name="Lombard V."/>
            <person name="Mariette J."/>
            <person name="Noirot C."/>
            <person name="Park J."/>
            <person name="Patyshakuliyeva A."/>
            <person name="Wieneger R.A.B."/>
            <person name="Wosten H.A.B."/>
            <person name="Martin F."/>
            <person name="Coutinho P.M."/>
            <person name="de Vries R."/>
            <person name="Martinez A.T."/>
            <person name="Klopp C."/>
            <person name="Pontarotti P."/>
            <person name="Henrissat B."/>
            <person name="Record E."/>
        </authorList>
    </citation>
    <scope>NUCLEOTIDE SEQUENCE [LARGE SCALE GENOMIC DNA]</scope>
    <source>
        <strain evidence="2">BRFM137</strain>
    </source>
</reference>
<keyword evidence="3" id="KW-1185">Reference proteome</keyword>
<dbReference type="STRING" id="5643.A0A060S7R7"/>
<feature type="region of interest" description="Disordered" evidence="1">
    <location>
        <begin position="38"/>
        <end position="58"/>
    </location>
</feature>
<evidence type="ECO:0000313" key="2">
    <source>
        <dbReference type="EMBL" id="CDO70400.1"/>
    </source>
</evidence>
<organism evidence="2 3">
    <name type="scientific">Pycnoporus cinnabarinus</name>
    <name type="common">Cinnabar-red polypore</name>
    <name type="synonym">Trametes cinnabarina</name>
    <dbReference type="NCBI Taxonomy" id="5643"/>
    <lineage>
        <taxon>Eukaryota</taxon>
        <taxon>Fungi</taxon>
        <taxon>Dikarya</taxon>
        <taxon>Basidiomycota</taxon>
        <taxon>Agaricomycotina</taxon>
        <taxon>Agaricomycetes</taxon>
        <taxon>Polyporales</taxon>
        <taxon>Polyporaceae</taxon>
        <taxon>Trametes</taxon>
    </lineage>
</organism>
<dbReference type="InterPro" id="IPR032675">
    <property type="entry name" value="LRR_dom_sf"/>
</dbReference>
<comment type="caution">
    <text evidence="2">The sequence shown here is derived from an EMBL/GenBank/DDBJ whole genome shotgun (WGS) entry which is preliminary data.</text>
</comment>
<dbReference type="AlphaFoldDB" id="A0A060S7R7"/>